<dbReference type="AlphaFoldDB" id="A0A1H6MS36"/>
<organism evidence="1 2">
    <name type="scientific">Bathymodiolus azoricus thioautotrophic gill symbiont</name>
    <dbReference type="NCBI Taxonomy" id="235205"/>
    <lineage>
        <taxon>Bacteria</taxon>
        <taxon>Pseudomonadati</taxon>
        <taxon>Pseudomonadota</taxon>
        <taxon>Gammaproteobacteria</taxon>
        <taxon>sulfur-oxidizing symbionts</taxon>
    </lineage>
</organism>
<gene>
    <name evidence="1" type="ORF">BAZSYMA_ACONTIG00192_0</name>
</gene>
<reference evidence="2" key="1">
    <citation type="submission" date="2016-06" db="EMBL/GenBank/DDBJ databases">
        <authorList>
            <person name="Petersen J."/>
            <person name="Sayavedra L."/>
        </authorList>
    </citation>
    <scope>NUCLEOTIDE SEQUENCE [LARGE SCALE GENOMIC DNA]</scope>
    <source>
        <strain evidence="2">BazSymA</strain>
    </source>
</reference>
<dbReference type="RefSeq" id="WP_090717888.1">
    <property type="nucleotide sequence ID" value="NZ_CAESAP020000195.1"/>
</dbReference>
<dbReference type="Proteomes" id="UP000198988">
    <property type="component" value="Unassembled WGS sequence"/>
</dbReference>
<sequence length="97" mass="10875">MNNKNIFVDTVSAINVNNGIVKMNLVAQSSEQPITDDNNAPKFDDLGQITMPLNGFLYMLSVIEGLMQDDKMKDMIQRFQAAGIIPTEQEIEKARDK</sequence>
<dbReference type="EMBL" id="CDSC02000442">
    <property type="protein sequence ID" value="SEI01460.1"/>
    <property type="molecule type" value="Genomic_DNA"/>
</dbReference>
<protein>
    <submittedName>
        <fullName evidence="1">Uncharacterized protein</fullName>
    </submittedName>
</protein>
<evidence type="ECO:0000313" key="1">
    <source>
        <dbReference type="EMBL" id="SEI01460.1"/>
    </source>
</evidence>
<dbReference type="OrthoDB" id="9793692at2"/>
<accession>A0A1H6MS36</accession>
<evidence type="ECO:0000313" key="2">
    <source>
        <dbReference type="Proteomes" id="UP000198988"/>
    </source>
</evidence>
<proteinExistence type="predicted"/>
<name>A0A1H6MS36_9GAMM</name>